<dbReference type="PANTHER" id="PTHR35276">
    <property type="entry name" value="S-ADENOSYL-L-METHIONINE-DEPENDENT METHYLTRANSFERASES SUPERFAMILY PROTEIN"/>
    <property type="match status" value="1"/>
</dbReference>
<evidence type="ECO:0000313" key="4">
    <source>
        <dbReference type="Proteomes" id="UP000701680"/>
    </source>
</evidence>
<keyword evidence="2" id="KW-0489">Methyltransferase</keyword>
<keyword evidence="3" id="KW-1185">Reference proteome</keyword>
<dbReference type="AlphaFoldDB" id="A0A850HGJ0"/>
<dbReference type="EMBL" id="JAAITX010000002">
    <property type="protein sequence ID" value="NVH57660.1"/>
    <property type="molecule type" value="Genomic_DNA"/>
</dbReference>
<dbReference type="Proteomes" id="UP000528555">
    <property type="component" value="Unassembled WGS sequence"/>
</dbReference>
<evidence type="ECO:0000313" key="2">
    <source>
        <dbReference type="EMBL" id="NVH57660.1"/>
    </source>
</evidence>
<dbReference type="GO" id="GO:0032259">
    <property type="term" value="P:methylation"/>
    <property type="evidence" value="ECO:0007669"/>
    <property type="project" value="UniProtKB-KW"/>
</dbReference>
<protein>
    <submittedName>
        <fullName evidence="2">Class I SAM-dependent methyltransferase</fullName>
    </submittedName>
</protein>
<accession>A0A850HGJ0</accession>
<evidence type="ECO:0000313" key="1">
    <source>
        <dbReference type="EMBL" id="NSK14253.1"/>
    </source>
</evidence>
<dbReference type="SUPFAM" id="SSF53335">
    <property type="entry name" value="S-adenosyl-L-methionine-dependent methyltransferases"/>
    <property type="match status" value="1"/>
</dbReference>
<name>A0A850HGJ0_9FIRM</name>
<dbReference type="InterPro" id="IPR010719">
    <property type="entry name" value="MnmM_MeTrfase"/>
</dbReference>
<proteinExistence type="predicted"/>
<dbReference type="Pfam" id="PF06962">
    <property type="entry name" value="rRNA_methylase"/>
    <property type="match status" value="1"/>
</dbReference>
<sequence length="192" mass="21600">MGKKSQITYWCHEIIRAQAARGGIYIDATMGKGNDTLLLCELAGDAGKVIAFDIQKMALEETEKLLKKENKVEQMGERVRLIQASHQYMDQYVNPESVDVICFNFGYLPGGDHRISTKADTSIEAIGKGLELLKPGGMMSLCIYSGGDTGVEEKERILAYLKTLHPRKYTVICNYYFNRENHPPIPVFIFKS</sequence>
<gene>
    <name evidence="2" type="ORF">G5A66_03135</name>
    <name evidence="1" type="ORF">G5A75_05065</name>
</gene>
<evidence type="ECO:0000313" key="3">
    <source>
        <dbReference type="Proteomes" id="UP000528555"/>
    </source>
</evidence>
<organism evidence="2 3">
    <name type="scientific">Dorea phocaeensis</name>
    <dbReference type="NCBI Taxonomy" id="2040291"/>
    <lineage>
        <taxon>Bacteria</taxon>
        <taxon>Bacillati</taxon>
        <taxon>Bacillota</taxon>
        <taxon>Clostridia</taxon>
        <taxon>Lachnospirales</taxon>
        <taxon>Lachnospiraceae</taxon>
        <taxon>Dorea</taxon>
    </lineage>
</organism>
<dbReference type="PANTHER" id="PTHR35276:SF1">
    <property type="entry name" value="TRNA (MNM(5)S(2)U34)-METHYLTRANSFERASE, CHLOROPLASTIC"/>
    <property type="match status" value="1"/>
</dbReference>
<reference evidence="2" key="2">
    <citation type="submission" date="2020-02" db="EMBL/GenBank/DDBJ databases">
        <authorList>
            <person name="Littmann E."/>
            <person name="Sorbara M."/>
        </authorList>
    </citation>
    <scope>NUCLEOTIDE SEQUENCE</scope>
    <source>
        <strain evidence="2">MSK.17.11</strain>
        <strain evidence="1">MSK.17.38</strain>
    </source>
</reference>
<dbReference type="Proteomes" id="UP000701680">
    <property type="component" value="Unassembled WGS sequence"/>
</dbReference>
<dbReference type="GO" id="GO:0008168">
    <property type="term" value="F:methyltransferase activity"/>
    <property type="evidence" value="ECO:0007669"/>
    <property type="project" value="UniProtKB-KW"/>
</dbReference>
<reference evidence="3 4" key="1">
    <citation type="journal article" date="2020" name="Cell Host Microbe">
        <title>Functional and Genomic Variation between Human-Derived Isolates of Lachnospiraceae Reveals Inter- and Intra-Species Diversity.</title>
        <authorList>
            <person name="Sorbara M.T."/>
            <person name="Littmann E.R."/>
            <person name="Fontana E."/>
            <person name="Moody T.U."/>
            <person name="Kohout C.E."/>
            <person name="Gjonbalaj M."/>
            <person name="Eaton V."/>
            <person name="Seok R."/>
            <person name="Leiner I.M."/>
            <person name="Pamer E.G."/>
        </authorList>
    </citation>
    <scope>NUCLEOTIDE SEQUENCE [LARGE SCALE GENOMIC DNA]</scope>
    <source>
        <strain evidence="2 3">MSK.17.11</strain>
        <strain evidence="1 4">MSK.17.38</strain>
    </source>
</reference>
<keyword evidence="2" id="KW-0808">Transferase</keyword>
<dbReference type="InterPro" id="IPR029063">
    <property type="entry name" value="SAM-dependent_MTases_sf"/>
</dbReference>
<dbReference type="Gene3D" id="3.40.50.150">
    <property type="entry name" value="Vaccinia Virus protein VP39"/>
    <property type="match status" value="1"/>
</dbReference>
<dbReference type="RefSeq" id="WP_173814479.1">
    <property type="nucleotide sequence ID" value="NZ_JAAITX010000002.1"/>
</dbReference>
<dbReference type="CDD" id="cd02440">
    <property type="entry name" value="AdoMet_MTases"/>
    <property type="match status" value="1"/>
</dbReference>
<dbReference type="EMBL" id="JAAIUO010000002">
    <property type="protein sequence ID" value="NSK14253.1"/>
    <property type="molecule type" value="Genomic_DNA"/>
</dbReference>
<comment type="caution">
    <text evidence="2">The sequence shown here is derived from an EMBL/GenBank/DDBJ whole genome shotgun (WGS) entry which is preliminary data.</text>
</comment>